<keyword evidence="7" id="KW-1185">Reference proteome</keyword>
<evidence type="ECO:0000256" key="4">
    <source>
        <dbReference type="PROSITE-ProRule" id="PRU00176"/>
    </source>
</evidence>
<feature type="domain" description="RRM" evidence="5">
    <location>
        <begin position="2"/>
        <end position="79"/>
    </location>
</feature>
<dbReference type="CDD" id="cd12420">
    <property type="entry name" value="RRM_RBPMS_like"/>
    <property type="match status" value="1"/>
</dbReference>
<proteinExistence type="predicted"/>
<dbReference type="eggNOG" id="KOG1457">
    <property type="taxonomic scope" value="Eukaryota"/>
</dbReference>
<dbReference type="PROSITE" id="PS50102">
    <property type="entry name" value="RRM"/>
    <property type="match status" value="1"/>
</dbReference>
<dbReference type="SUPFAM" id="SSF54928">
    <property type="entry name" value="RNA-binding domain, RBD"/>
    <property type="match status" value="1"/>
</dbReference>
<feature type="non-terminal residue" evidence="6">
    <location>
        <position position="1"/>
    </location>
</feature>
<dbReference type="HOGENOM" id="CLU_099973_2_1_1"/>
<dbReference type="InterPro" id="IPR012677">
    <property type="entry name" value="Nucleotide-bd_a/b_plait_sf"/>
</dbReference>
<evidence type="ECO:0000313" key="7">
    <source>
        <dbReference type="Proteomes" id="UP000001593"/>
    </source>
</evidence>
<name>A7REQ1_NEMVE</name>
<dbReference type="InParanoid" id="A7REQ1"/>
<evidence type="ECO:0000313" key="6">
    <source>
        <dbReference type="EMBL" id="EDO49830.1"/>
    </source>
</evidence>
<dbReference type="FunFam" id="3.30.70.330:FF:000037">
    <property type="entry name" value="RNA-binding protein with multiple splicing 2"/>
    <property type="match status" value="1"/>
</dbReference>
<dbReference type="SMART" id="SM00360">
    <property type="entry name" value="RRM"/>
    <property type="match status" value="1"/>
</dbReference>
<accession>A7REQ1</accession>
<dbReference type="EMBL" id="DS469507">
    <property type="protein sequence ID" value="EDO49830.1"/>
    <property type="molecule type" value="Genomic_DNA"/>
</dbReference>
<comment type="subcellular location">
    <subcellularLocation>
        <location evidence="1">Nucleus</location>
    </subcellularLocation>
</comment>
<dbReference type="Gene3D" id="3.30.70.330">
    <property type="match status" value="1"/>
</dbReference>
<dbReference type="GO" id="GO:0003729">
    <property type="term" value="F:mRNA binding"/>
    <property type="evidence" value="ECO:0000318"/>
    <property type="project" value="GO_Central"/>
</dbReference>
<dbReference type="PANTHER" id="PTHR10501">
    <property type="entry name" value="U1 SMALL NUCLEAR RIBONUCLEOPROTEIN A/U2 SMALL NUCLEAR RIBONUCLEOPROTEIN B"/>
    <property type="match status" value="1"/>
</dbReference>
<keyword evidence="3" id="KW-0539">Nucleus</keyword>
<sequence>VRTLFVSGLPLDVKPREVYLLFRSFKGYEGSLLKLTDKQPVAFVTFENKDCASDAKSELQGVQFDPDVSQTLRLEFAKSNTKVSKPVNRQSVLMSGE</sequence>
<evidence type="ECO:0000256" key="1">
    <source>
        <dbReference type="ARBA" id="ARBA00004123"/>
    </source>
</evidence>
<dbReference type="Proteomes" id="UP000001593">
    <property type="component" value="Unassembled WGS sequence"/>
</dbReference>
<reference evidence="6 7" key="1">
    <citation type="journal article" date="2007" name="Science">
        <title>Sea anemone genome reveals ancestral eumetazoan gene repertoire and genomic organization.</title>
        <authorList>
            <person name="Putnam N.H."/>
            <person name="Srivastava M."/>
            <person name="Hellsten U."/>
            <person name="Dirks B."/>
            <person name="Chapman J."/>
            <person name="Salamov A."/>
            <person name="Terry A."/>
            <person name="Shapiro H."/>
            <person name="Lindquist E."/>
            <person name="Kapitonov V.V."/>
            <person name="Jurka J."/>
            <person name="Genikhovich G."/>
            <person name="Grigoriev I.V."/>
            <person name="Lucas S.M."/>
            <person name="Steele R.E."/>
            <person name="Finnerty J.R."/>
            <person name="Technau U."/>
            <person name="Martindale M.Q."/>
            <person name="Rokhsar D.S."/>
        </authorList>
    </citation>
    <scope>NUCLEOTIDE SEQUENCE [LARGE SCALE GENOMIC DNA]</scope>
    <source>
        <strain evidence="7">CH2 X CH6</strain>
    </source>
</reference>
<dbReference type="STRING" id="45351.A7REQ1"/>
<keyword evidence="2 4" id="KW-0694">RNA-binding</keyword>
<dbReference type="AlphaFoldDB" id="A7REQ1"/>
<dbReference type="Pfam" id="PF00076">
    <property type="entry name" value="RRM_1"/>
    <property type="match status" value="1"/>
</dbReference>
<dbReference type="GO" id="GO:0005634">
    <property type="term" value="C:nucleus"/>
    <property type="evidence" value="ECO:0007669"/>
    <property type="project" value="UniProtKB-SubCell"/>
</dbReference>
<dbReference type="InterPro" id="IPR035979">
    <property type="entry name" value="RBD_domain_sf"/>
</dbReference>
<dbReference type="PhylomeDB" id="A7REQ1"/>
<gene>
    <name evidence="6" type="ORF">NEMVEDRAFT_v1g79108</name>
</gene>
<protein>
    <recommendedName>
        <fullName evidence="5">RRM domain-containing protein</fullName>
    </recommendedName>
</protein>
<dbReference type="InterPro" id="IPR000504">
    <property type="entry name" value="RRM_dom"/>
</dbReference>
<evidence type="ECO:0000256" key="3">
    <source>
        <dbReference type="ARBA" id="ARBA00023242"/>
    </source>
</evidence>
<organism evidence="6 7">
    <name type="scientific">Nematostella vectensis</name>
    <name type="common">Starlet sea anemone</name>
    <dbReference type="NCBI Taxonomy" id="45351"/>
    <lineage>
        <taxon>Eukaryota</taxon>
        <taxon>Metazoa</taxon>
        <taxon>Cnidaria</taxon>
        <taxon>Anthozoa</taxon>
        <taxon>Hexacorallia</taxon>
        <taxon>Actiniaria</taxon>
        <taxon>Edwardsiidae</taxon>
        <taxon>Nematostella</taxon>
    </lineage>
</organism>
<evidence type="ECO:0000259" key="5">
    <source>
        <dbReference type="PROSITE" id="PS50102"/>
    </source>
</evidence>
<evidence type="ECO:0000256" key="2">
    <source>
        <dbReference type="ARBA" id="ARBA00022884"/>
    </source>
</evidence>